<dbReference type="GO" id="GO:0005685">
    <property type="term" value="C:U1 snRNP"/>
    <property type="evidence" value="ECO:0007669"/>
    <property type="project" value="InterPro"/>
</dbReference>
<evidence type="ECO:0000256" key="1">
    <source>
        <dbReference type="ARBA" id="ARBA00005655"/>
    </source>
</evidence>
<dbReference type="AlphaFoldDB" id="A0A8J2SGJ1"/>
<protein>
    <submittedName>
        <fullName evidence="3">Uncharacterized protein</fullName>
    </submittedName>
</protein>
<reference evidence="3" key="1">
    <citation type="submission" date="2021-11" db="EMBL/GenBank/DDBJ databases">
        <authorList>
            <consortium name="Genoscope - CEA"/>
            <person name="William W."/>
        </authorList>
    </citation>
    <scope>NUCLEOTIDE SEQUENCE</scope>
</reference>
<dbReference type="GO" id="GO:0003729">
    <property type="term" value="F:mRNA binding"/>
    <property type="evidence" value="ECO:0007669"/>
    <property type="project" value="InterPro"/>
</dbReference>
<comment type="similarity">
    <text evidence="1">Belongs to the Luc7 family.</text>
</comment>
<feature type="compositionally biased region" description="Basic and acidic residues" evidence="2">
    <location>
        <begin position="250"/>
        <end position="305"/>
    </location>
</feature>
<proteinExistence type="inferred from homology"/>
<dbReference type="PANTHER" id="PTHR12375">
    <property type="entry name" value="RNA-BINDING PROTEIN LUC7-RELATED"/>
    <property type="match status" value="1"/>
</dbReference>
<keyword evidence="4" id="KW-1185">Reference proteome</keyword>
<name>A0A8J2SGJ1_9STRA</name>
<dbReference type="OrthoDB" id="153872at2759"/>
<accession>A0A8J2SGJ1</accession>
<dbReference type="Proteomes" id="UP000789595">
    <property type="component" value="Unassembled WGS sequence"/>
</dbReference>
<dbReference type="GO" id="GO:0006376">
    <property type="term" value="P:mRNA splice site recognition"/>
    <property type="evidence" value="ECO:0007669"/>
    <property type="project" value="InterPro"/>
</dbReference>
<gene>
    <name evidence="3" type="ORF">PECAL_2P28400</name>
</gene>
<comment type="caution">
    <text evidence="3">The sequence shown here is derived from an EMBL/GenBank/DDBJ whole genome shotgun (WGS) entry which is preliminary data.</text>
</comment>
<sequence>MDEQRALLDQLMGSQRDIPDHKKREVHFYDREIDKFWLLGVQPFDLFRNTSWSPRLASIYRGSMGYDLERSMGREQPLSVLPEWNALPQDKQDAYGYEHELCIFLEALIRSCDKNVEKARDAHERGATDVTAQEAQQLLDLDTKIAEIQKRSEAAAESGDVDTSLSLLAEVDQLEQKKRQVGHMEEKTKKVLVCEVSGNVVQNTEIRIQEHYQGRLYLGWKKVRDRYALIKDKYKDKRHPNPQWRHRTKGEKEAAGKERAAPRSYSRRDDGYDRRRDDRDRRDDYRRDGYDRPRSRDERSRDDDRRRRRSRSRSRGRRRYDYEDDDPRSRYDSRSRYYR</sequence>
<evidence type="ECO:0000313" key="3">
    <source>
        <dbReference type="EMBL" id="CAH0369708.1"/>
    </source>
</evidence>
<dbReference type="EMBL" id="CAKKNE010000002">
    <property type="protein sequence ID" value="CAH0369708.1"/>
    <property type="molecule type" value="Genomic_DNA"/>
</dbReference>
<dbReference type="Pfam" id="PF03194">
    <property type="entry name" value="LUC7"/>
    <property type="match status" value="1"/>
</dbReference>
<evidence type="ECO:0000256" key="2">
    <source>
        <dbReference type="SAM" id="MobiDB-lite"/>
    </source>
</evidence>
<feature type="region of interest" description="Disordered" evidence="2">
    <location>
        <begin position="237"/>
        <end position="339"/>
    </location>
</feature>
<feature type="compositionally biased region" description="Basic residues" evidence="2">
    <location>
        <begin position="306"/>
        <end position="318"/>
    </location>
</feature>
<feature type="compositionally biased region" description="Basic and acidic residues" evidence="2">
    <location>
        <begin position="327"/>
        <end position="339"/>
    </location>
</feature>
<organism evidence="3 4">
    <name type="scientific">Pelagomonas calceolata</name>
    <dbReference type="NCBI Taxonomy" id="35677"/>
    <lineage>
        <taxon>Eukaryota</taxon>
        <taxon>Sar</taxon>
        <taxon>Stramenopiles</taxon>
        <taxon>Ochrophyta</taxon>
        <taxon>Pelagophyceae</taxon>
        <taxon>Pelagomonadales</taxon>
        <taxon>Pelagomonadaceae</taxon>
        <taxon>Pelagomonas</taxon>
    </lineage>
</organism>
<dbReference type="InterPro" id="IPR004882">
    <property type="entry name" value="Luc7-rel"/>
</dbReference>
<evidence type="ECO:0000313" key="4">
    <source>
        <dbReference type="Proteomes" id="UP000789595"/>
    </source>
</evidence>
<feature type="compositionally biased region" description="Basic residues" evidence="2">
    <location>
        <begin position="237"/>
        <end position="249"/>
    </location>
</feature>